<feature type="compositionally biased region" description="Basic and acidic residues" evidence="1">
    <location>
        <begin position="636"/>
        <end position="645"/>
    </location>
</feature>
<evidence type="ECO:0000256" key="1">
    <source>
        <dbReference type="SAM" id="MobiDB-lite"/>
    </source>
</evidence>
<keyword evidence="3" id="KW-1185">Reference proteome</keyword>
<dbReference type="OrthoDB" id="312015at2759"/>
<dbReference type="eggNOG" id="ENOG502QQJF">
    <property type="taxonomic scope" value="Eukaryota"/>
</dbReference>
<sequence length="755" mass="81538">MADSPPLSPLKGHSVSSLNTQLLAHGFAKRPLRLDNLSDAEQINITSVIVELLGANVVSAGPHFLQTIGINCSSPNFPPSSPPRAYAPVCLADTQNNLNRLEDLSARHRSLQFEWECLSEKVERQAKSISKLEHDVEHQKSRAAEAERKASAEERESAKLRHEIDRGKRNLETLRTAAQQETKRQQIKLDKLTAAPRHQLPNFTLLNPIAPGTTAPAAPGPLPLLENGIRDLDALRQSATEEAEAFRHVIVGIANGLNEALAWSEGRDVDRILLAEFFEMSTRHGQASSWTAHPSIADIKLKRLLEDVRERLMEGPAPSTVATEEEDPEAAARERERQRREADLRDRVKDLEVEVGIARAKEEEAQKVVEEMARTNAAASVPSTTDFADQKLRDELVRQKRLLDAERDELTRAQLSVAEERLGLEEARRTFEERRAEEIERAMREREAEREEEAKRKADEDSDDDEPVGHEHRPSKPSPLSPHRKRHVKKRPRPSLQRLVVEKQHHAKACSTVVITPESTAPSAISSAPSSSSSTTPPISAEAGPSSSQTVKRTPPAEKILSEGGEKANASNASNAGSAGSASGETPMLGGARLLKAGVTLRKTSSDRPRKKTAKPANPTSKSKPPVSAGIRAVKRTPDSARKPTLEAAGIRKSFTMTGSLRDSVRSASADSAGLAGSEGLARGAQGGASGRSSTGSVASVASVASGASGASDSGKGVMPGMTPSQSRLLSGTAASNAKARRVETERARLGKVWK</sequence>
<feature type="compositionally biased region" description="Low complexity" evidence="1">
    <location>
        <begin position="691"/>
        <end position="717"/>
    </location>
</feature>
<feature type="compositionally biased region" description="Polar residues" evidence="1">
    <location>
        <begin position="723"/>
        <end position="736"/>
    </location>
</feature>
<protein>
    <recommendedName>
        <fullName evidence="4">Afadin and alpha-actinin-binding-domain-containing protein</fullName>
    </recommendedName>
</protein>
<comment type="caution">
    <text evidence="2">The sequence shown here is derived from an EMBL/GenBank/DDBJ whole genome shotgun (WGS) entry which is preliminary data.</text>
</comment>
<name>K1VGQ1_TRIAC</name>
<feature type="region of interest" description="Disordered" evidence="1">
    <location>
        <begin position="131"/>
        <end position="159"/>
    </location>
</feature>
<feature type="compositionally biased region" description="Basic and acidic residues" evidence="1">
    <location>
        <begin position="440"/>
        <end position="459"/>
    </location>
</feature>
<feature type="compositionally biased region" description="Basic and acidic residues" evidence="1">
    <location>
        <begin position="330"/>
        <end position="343"/>
    </location>
</feature>
<proteinExistence type="predicted"/>
<feature type="region of interest" description="Disordered" evidence="1">
    <location>
        <begin position="440"/>
        <end position="755"/>
    </location>
</feature>
<feature type="region of interest" description="Disordered" evidence="1">
    <location>
        <begin position="313"/>
        <end position="343"/>
    </location>
</feature>
<dbReference type="AlphaFoldDB" id="K1VGQ1"/>
<dbReference type="EMBL" id="AMBO01000260">
    <property type="protein sequence ID" value="EKD03290.1"/>
    <property type="molecule type" value="Genomic_DNA"/>
</dbReference>
<evidence type="ECO:0008006" key="4">
    <source>
        <dbReference type="Google" id="ProtNLM"/>
    </source>
</evidence>
<accession>K1VGQ1</accession>
<feature type="compositionally biased region" description="Low complexity" evidence="1">
    <location>
        <begin position="516"/>
        <end position="543"/>
    </location>
</feature>
<gene>
    <name evidence="2" type="ORF">A1Q2_02400</name>
</gene>
<evidence type="ECO:0000313" key="2">
    <source>
        <dbReference type="EMBL" id="EKD03290.1"/>
    </source>
</evidence>
<feature type="compositionally biased region" description="Low complexity" evidence="1">
    <location>
        <begin position="568"/>
        <end position="584"/>
    </location>
</feature>
<organism evidence="2 3">
    <name type="scientific">Trichosporon asahii var. asahii (strain CBS 8904)</name>
    <name type="common">Yeast</name>
    <dbReference type="NCBI Taxonomy" id="1220162"/>
    <lineage>
        <taxon>Eukaryota</taxon>
        <taxon>Fungi</taxon>
        <taxon>Dikarya</taxon>
        <taxon>Basidiomycota</taxon>
        <taxon>Agaricomycotina</taxon>
        <taxon>Tremellomycetes</taxon>
        <taxon>Trichosporonales</taxon>
        <taxon>Trichosporonaceae</taxon>
        <taxon>Trichosporon</taxon>
    </lineage>
</organism>
<evidence type="ECO:0000313" key="3">
    <source>
        <dbReference type="Proteomes" id="UP000006757"/>
    </source>
</evidence>
<reference evidence="2 3" key="1">
    <citation type="journal article" date="2012" name="Eukaryot. Cell">
        <title>Genome sequence of the Trichosporon asahii environmental strain CBS 8904.</title>
        <authorList>
            <person name="Yang R.Y."/>
            <person name="Li H.T."/>
            <person name="Zhu H."/>
            <person name="Zhou G.P."/>
            <person name="Wang M."/>
            <person name="Wang L."/>
        </authorList>
    </citation>
    <scope>NUCLEOTIDE SEQUENCE [LARGE SCALE GENOMIC DNA]</scope>
    <source>
        <strain evidence="2 3">CBS 8904</strain>
    </source>
</reference>
<dbReference type="InParanoid" id="K1VGQ1"/>
<dbReference type="OMA" id="IAKCLWG"/>
<dbReference type="STRING" id="1220162.K1VGQ1"/>
<dbReference type="Proteomes" id="UP000006757">
    <property type="component" value="Unassembled WGS sequence"/>
</dbReference>
<feature type="compositionally biased region" description="Low complexity" evidence="1">
    <location>
        <begin position="660"/>
        <end position="684"/>
    </location>
</feature>
<dbReference type="HOGENOM" id="CLU_366088_0_0_1"/>
<feature type="compositionally biased region" description="Basic residues" evidence="1">
    <location>
        <begin position="482"/>
        <end position="493"/>
    </location>
</feature>